<dbReference type="OrthoDB" id="5981864at2759"/>
<keyword evidence="4" id="KW-1185">Reference proteome</keyword>
<gene>
    <name evidence="3" type="primary">ARHGAP4</name>
</gene>
<keyword evidence="1" id="KW-0175">Coiled coil</keyword>
<reference evidence="3" key="1">
    <citation type="submission" date="2025-08" db="UniProtKB">
        <authorList>
            <consortium name="Ensembl"/>
        </authorList>
    </citation>
    <scope>IDENTIFICATION</scope>
</reference>
<dbReference type="InterPro" id="IPR001060">
    <property type="entry name" value="FCH_dom"/>
</dbReference>
<reference evidence="3" key="2">
    <citation type="submission" date="2025-09" db="UniProtKB">
        <authorList>
            <consortium name="Ensembl"/>
        </authorList>
    </citation>
    <scope>IDENTIFICATION</scope>
</reference>
<organism evidence="3 4">
    <name type="scientific">Naja naja</name>
    <name type="common">Indian cobra</name>
    <dbReference type="NCBI Taxonomy" id="35670"/>
    <lineage>
        <taxon>Eukaryota</taxon>
        <taxon>Metazoa</taxon>
        <taxon>Chordata</taxon>
        <taxon>Craniata</taxon>
        <taxon>Vertebrata</taxon>
        <taxon>Euteleostomi</taxon>
        <taxon>Lepidosauria</taxon>
        <taxon>Squamata</taxon>
        <taxon>Bifurcata</taxon>
        <taxon>Unidentata</taxon>
        <taxon>Episquamata</taxon>
        <taxon>Toxicofera</taxon>
        <taxon>Serpentes</taxon>
        <taxon>Colubroidea</taxon>
        <taxon>Elapidae</taxon>
        <taxon>Elapinae</taxon>
        <taxon>Naja</taxon>
    </lineage>
</organism>
<dbReference type="Pfam" id="PF00611">
    <property type="entry name" value="FCH"/>
    <property type="match status" value="1"/>
</dbReference>
<evidence type="ECO:0000313" key="3">
    <source>
        <dbReference type="Ensembl" id="ENSNNAP00000029089.1"/>
    </source>
</evidence>
<dbReference type="Ensembl" id="ENSNNAT00000030509.1">
    <property type="protein sequence ID" value="ENSNNAP00000029089.1"/>
    <property type="gene ID" value="ENSNNAG00000018669.1"/>
</dbReference>
<dbReference type="Proteomes" id="UP000694559">
    <property type="component" value="Unplaced"/>
</dbReference>
<sequence length="227" mass="25671">KLSNETPVLQTFLSAIICASLSEMRWQMGEQVRGLDSQAESRQQLLQDVADFLRRKAEVEQEYSRGLEKLSERFSAKIRGSKEHQNFRKDQNLPSPLNCWYTILNQTRQASRDHGALSEIYTGHLVLRLVHISEDVGRLARKVSALERDQGGFHPQVTLICLSKLDFVQSCRLEQRPLLLLGDLEHGCEGPAPNVMGVVYGETCHCEGCAQILYSEPNVLFLFSISL</sequence>
<dbReference type="PANTHER" id="PTHR14166">
    <property type="entry name" value="SLIT-ROBO RHO GTPASE ACTIVATING PROTEIN"/>
    <property type="match status" value="1"/>
</dbReference>
<protein>
    <submittedName>
        <fullName evidence="3">Rho GTPase activating protein 4</fullName>
    </submittedName>
</protein>
<dbReference type="AlphaFoldDB" id="A0A8C6YHX9"/>
<dbReference type="Gene3D" id="1.20.1270.60">
    <property type="entry name" value="Arfaptin homology (AH) domain/BAR domain"/>
    <property type="match status" value="1"/>
</dbReference>
<dbReference type="SUPFAM" id="SSF103657">
    <property type="entry name" value="BAR/IMD domain-like"/>
    <property type="match status" value="1"/>
</dbReference>
<evidence type="ECO:0000259" key="2">
    <source>
        <dbReference type="SMART" id="SM00055"/>
    </source>
</evidence>
<dbReference type="InterPro" id="IPR051627">
    <property type="entry name" value="SLIT-ROBO_RhoGAP"/>
</dbReference>
<proteinExistence type="predicted"/>
<feature type="domain" description="FCH" evidence="2">
    <location>
        <begin position="24"/>
        <end position="121"/>
    </location>
</feature>
<dbReference type="GeneTree" id="ENSGT00950000182824"/>
<evidence type="ECO:0000313" key="4">
    <source>
        <dbReference type="Proteomes" id="UP000694559"/>
    </source>
</evidence>
<evidence type="ECO:0000256" key="1">
    <source>
        <dbReference type="ARBA" id="ARBA00023054"/>
    </source>
</evidence>
<name>A0A8C6YHX9_NAJNA</name>
<dbReference type="SMART" id="SM00055">
    <property type="entry name" value="FCH"/>
    <property type="match status" value="1"/>
</dbReference>
<dbReference type="InterPro" id="IPR027267">
    <property type="entry name" value="AH/BAR_dom_sf"/>
</dbReference>
<accession>A0A8C6YHX9</accession>